<proteinExistence type="predicted"/>
<feature type="transmembrane region" description="Helical" evidence="2">
    <location>
        <begin position="207"/>
        <end position="228"/>
    </location>
</feature>
<dbReference type="PANTHER" id="PTHR40465">
    <property type="entry name" value="CHROMOSOME 1, WHOLE GENOME SHOTGUN SEQUENCE"/>
    <property type="match status" value="1"/>
</dbReference>
<feature type="region of interest" description="Disordered" evidence="1">
    <location>
        <begin position="267"/>
        <end position="294"/>
    </location>
</feature>
<organism evidence="4 5">
    <name type="scientific">Mycena indigotica</name>
    <dbReference type="NCBI Taxonomy" id="2126181"/>
    <lineage>
        <taxon>Eukaryota</taxon>
        <taxon>Fungi</taxon>
        <taxon>Dikarya</taxon>
        <taxon>Basidiomycota</taxon>
        <taxon>Agaricomycotina</taxon>
        <taxon>Agaricomycetes</taxon>
        <taxon>Agaricomycetidae</taxon>
        <taxon>Agaricales</taxon>
        <taxon>Marasmiineae</taxon>
        <taxon>Mycenaceae</taxon>
        <taxon>Mycena</taxon>
    </lineage>
</organism>
<reference evidence="4" key="1">
    <citation type="submission" date="2020-05" db="EMBL/GenBank/DDBJ databases">
        <title>Mycena genomes resolve the evolution of fungal bioluminescence.</title>
        <authorList>
            <person name="Tsai I.J."/>
        </authorList>
    </citation>
    <scope>NUCLEOTIDE SEQUENCE</scope>
    <source>
        <strain evidence="4">171206Taipei</strain>
    </source>
</reference>
<evidence type="ECO:0000313" key="4">
    <source>
        <dbReference type="EMBL" id="KAF7316037.1"/>
    </source>
</evidence>
<feature type="compositionally biased region" description="Polar residues" evidence="1">
    <location>
        <begin position="267"/>
        <end position="290"/>
    </location>
</feature>
<name>A0A8H6WFR5_9AGAR</name>
<feature type="transmembrane region" description="Helical" evidence="2">
    <location>
        <begin position="234"/>
        <end position="254"/>
    </location>
</feature>
<feature type="transmembrane region" description="Helical" evidence="2">
    <location>
        <begin position="95"/>
        <end position="114"/>
    </location>
</feature>
<dbReference type="OrthoDB" id="3010870at2759"/>
<evidence type="ECO:0000256" key="1">
    <source>
        <dbReference type="SAM" id="MobiDB-lite"/>
    </source>
</evidence>
<dbReference type="Pfam" id="PF20152">
    <property type="entry name" value="DUF6534"/>
    <property type="match status" value="1"/>
</dbReference>
<keyword evidence="2" id="KW-1133">Transmembrane helix</keyword>
<feature type="transmembrane region" description="Helical" evidence="2">
    <location>
        <begin position="53"/>
        <end position="75"/>
    </location>
</feature>
<protein>
    <recommendedName>
        <fullName evidence="3">DUF6534 domain-containing protein</fullName>
    </recommendedName>
</protein>
<dbReference type="AlphaFoldDB" id="A0A8H6WFR5"/>
<feature type="domain" description="DUF6534" evidence="3">
    <location>
        <begin position="172"/>
        <end position="258"/>
    </location>
</feature>
<keyword evidence="2" id="KW-0812">Transmembrane</keyword>
<accession>A0A8H6WFR5</accession>
<evidence type="ECO:0000256" key="2">
    <source>
        <dbReference type="SAM" id="Phobius"/>
    </source>
</evidence>
<dbReference type="RefSeq" id="XP_037226060.1">
    <property type="nucleotide sequence ID" value="XM_037358150.1"/>
</dbReference>
<dbReference type="Proteomes" id="UP000636479">
    <property type="component" value="Unassembled WGS sequence"/>
</dbReference>
<dbReference type="InterPro" id="IPR045339">
    <property type="entry name" value="DUF6534"/>
</dbReference>
<dbReference type="PANTHER" id="PTHR40465:SF1">
    <property type="entry name" value="DUF6534 DOMAIN-CONTAINING PROTEIN"/>
    <property type="match status" value="1"/>
</dbReference>
<dbReference type="EMBL" id="JACAZF010000001">
    <property type="protein sequence ID" value="KAF7316037.1"/>
    <property type="molecule type" value="Genomic_DNA"/>
</dbReference>
<evidence type="ECO:0000259" key="3">
    <source>
        <dbReference type="Pfam" id="PF20152"/>
    </source>
</evidence>
<keyword evidence="2" id="KW-0472">Membrane</keyword>
<comment type="caution">
    <text evidence="4">The sequence shown here is derived from an EMBL/GenBank/DDBJ whole genome shotgun (WGS) entry which is preliminary data.</text>
</comment>
<sequence>MSAPAIPIPPNIGSIAASQLIGSLLNFCLYGVLAVQVYIWRLSFPSDKATIKWLVYLIFLVETVATALNGYDIYYWFAAGFGDILRFSKPHVSPFYTPILGSVMALVVQTFFSWRIYIIKRQVWPLCIFILLISLLQAAGGLGGGISSYLSANEEHDHNRVIFVYLWLIGEAVADVLIAVTMTYLLLKAGQQQHRQTNDIVKRIVRLTVETNTASTVVAIISLILFYGTPNTTYFIAPTMVLAKLYANTLLVTFNNRAFIHKAGSSHVQSSTGMSNTYTGSTSAKKSQPFSAGLGLGTNNEERMTFADPGRVTITSTSRRDYEFDDGSRRGDAYALERFDSTPASLRDKPNNEL</sequence>
<feature type="region of interest" description="Disordered" evidence="1">
    <location>
        <begin position="333"/>
        <end position="354"/>
    </location>
</feature>
<dbReference type="GeneID" id="59340666"/>
<feature type="transmembrane region" description="Helical" evidence="2">
    <location>
        <begin position="126"/>
        <end position="150"/>
    </location>
</feature>
<gene>
    <name evidence="4" type="ORF">MIND_00121400</name>
</gene>
<feature type="transmembrane region" description="Helical" evidence="2">
    <location>
        <begin position="162"/>
        <end position="187"/>
    </location>
</feature>
<feature type="transmembrane region" description="Helical" evidence="2">
    <location>
        <begin position="20"/>
        <end position="41"/>
    </location>
</feature>
<keyword evidence="5" id="KW-1185">Reference proteome</keyword>
<evidence type="ECO:0000313" key="5">
    <source>
        <dbReference type="Proteomes" id="UP000636479"/>
    </source>
</evidence>